<reference evidence="2 3" key="1">
    <citation type="submission" date="2019-03" db="EMBL/GenBank/DDBJ databases">
        <title>First draft genome of Liparis tanakae, snailfish: a comprehensive survey of snailfish specific genes.</title>
        <authorList>
            <person name="Kim W."/>
            <person name="Song I."/>
            <person name="Jeong J.-H."/>
            <person name="Kim D."/>
            <person name="Kim S."/>
            <person name="Ryu S."/>
            <person name="Song J.Y."/>
            <person name="Lee S.K."/>
        </authorList>
    </citation>
    <scope>NUCLEOTIDE SEQUENCE [LARGE SCALE GENOMIC DNA]</scope>
    <source>
        <tissue evidence="2">Muscle</tissue>
    </source>
</reference>
<accession>A0A4Z2H062</accession>
<feature type="region of interest" description="Disordered" evidence="1">
    <location>
        <begin position="43"/>
        <end position="74"/>
    </location>
</feature>
<feature type="region of interest" description="Disordered" evidence="1">
    <location>
        <begin position="1"/>
        <end position="29"/>
    </location>
</feature>
<evidence type="ECO:0000313" key="3">
    <source>
        <dbReference type="Proteomes" id="UP000314294"/>
    </source>
</evidence>
<dbReference type="EMBL" id="SRLO01000372">
    <property type="protein sequence ID" value="TNN58745.1"/>
    <property type="molecule type" value="Genomic_DNA"/>
</dbReference>
<dbReference type="AlphaFoldDB" id="A0A4Z2H062"/>
<gene>
    <name evidence="2" type="ORF">EYF80_031070</name>
</gene>
<dbReference type="Proteomes" id="UP000314294">
    <property type="component" value="Unassembled WGS sequence"/>
</dbReference>
<evidence type="ECO:0000256" key="1">
    <source>
        <dbReference type="SAM" id="MobiDB-lite"/>
    </source>
</evidence>
<comment type="caution">
    <text evidence="2">The sequence shown here is derived from an EMBL/GenBank/DDBJ whole genome shotgun (WGS) entry which is preliminary data.</text>
</comment>
<evidence type="ECO:0000313" key="2">
    <source>
        <dbReference type="EMBL" id="TNN58745.1"/>
    </source>
</evidence>
<proteinExistence type="predicted"/>
<organism evidence="2 3">
    <name type="scientific">Liparis tanakae</name>
    <name type="common">Tanaka's snailfish</name>
    <dbReference type="NCBI Taxonomy" id="230148"/>
    <lineage>
        <taxon>Eukaryota</taxon>
        <taxon>Metazoa</taxon>
        <taxon>Chordata</taxon>
        <taxon>Craniata</taxon>
        <taxon>Vertebrata</taxon>
        <taxon>Euteleostomi</taxon>
        <taxon>Actinopterygii</taxon>
        <taxon>Neopterygii</taxon>
        <taxon>Teleostei</taxon>
        <taxon>Neoteleostei</taxon>
        <taxon>Acanthomorphata</taxon>
        <taxon>Eupercaria</taxon>
        <taxon>Perciformes</taxon>
        <taxon>Cottioidei</taxon>
        <taxon>Cottales</taxon>
        <taxon>Liparidae</taxon>
        <taxon>Liparis</taxon>
    </lineage>
</organism>
<name>A0A4Z2H062_9TELE</name>
<sequence length="74" mass="7808">MASEKRPQEASSGLTRAQEASGGLVRAHRASTSCCRQLIGLSAGLENTPPPHPPTPFPPMCWTPPPSQTTLEKG</sequence>
<keyword evidence="3" id="KW-1185">Reference proteome</keyword>
<protein>
    <submittedName>
        <fullName evidence="2">Uncharacterized protein</fullName>
    </submittedName>
</protein>
<feature type="compositionally biased region" description="Pro residues" evidence="1">
    <location>
        <begin position="48"/>
        <end position="67"/>
    </location>
</feature>